<dbReference type="Pfam" id="PF14907">
    <property type="entry name" value="NTP_transf_5"/>
    <property type="match status" value="1"/>
</dbReference>
<name>A0ABW1XF98_9ALTE</name>
<evidence type="ECO:0000313" key="1">
    <source>
        <dbReference type="EMBL" id="MFC6438675.1"/>
    </source>
</evidence>
<proteinExistence type="predicted"/>
<dbReference type="Proteomes" id="UP001596364">
    <property type="component" value="Unassembled WGS sequence"/>
</dbReference>
<comment type="caution">
    <text evidence="1">The sequence shown here is derived from an EMBL/GenBank/DDBJ whole genome shotgun (WGS) entry which is preliminary data.</text>
</comment>
<sequence>MTKEICQFLQDPHCTSGWSPKRWSNLIQQGYANRSLAQIAELISQYQLMGSIPPDLHWHINAARTYHESHKHGVVQEIHALYRALGFAQITPILLKGAAYLAAGLNVGKGRVFSDIDAAVKREQLTPAEQSLHWHGWSNMNKDDYDQHYYRVWMHELPPFVNGASGGVLDLHHTIVPPISGRAPALRDFSTQQVEFKGLTLTTFTPAAMLLHSAVHLMFEEDFSKGFRDISDIHLLASEFTELDGFWSELIEQAQTTGFEREVGLALRYSQHFFATKIPTKYSTSFNKHLPSRLILWVYDILFTELLKPVDCLTTKSRIASYTALIRGHLKKMPLHVLLYHTWHKITVSRTKKEKE</sequence>
<protein>
    <submittedName>
        <fullName evidence="1">Nucleotidyltransferase family protein</fullName>
    </submittedName>
</protein>
<evidence type="ECO:0000313" key="2">
    <source>
        <dbReference type="Proteomes" id="UP001596364"/>
    </source>
</evidence>
<dbReference type="EMBL" id="JBHSUS010000001">
    <property type="protein sequence ID" value="MFC6438675.1"/>
    <property type="molecule type" value="Genomic_DNA"/>
</dbReference>
<dbReference type="RefSeq" id="WP_131259440.1">
    <property type="nucleotide sequence ID" value="NZ_JBHSUS010000001.1"/>
</dbReference>
<accession>A0ABW1XF98</accession>
<dbReference type="InterPro" id="IPR039498">
    <property type="entry name" value="NTP_transf_5"/>
</dbReference>
<gene>
    <name evidence="1" type="ORF">ACFP85_00675</name>
</gene>
<organism evidence="1 2">
    <name type="scientific">Pseudobowmanella zhangzhouensis</name>
    <dbReference type="NCBI Taxonomy" id="1537679"/>
    <lineage>
        <taxon>Bacteria</taxon>
        <taxon>Pseudomonadati</taxon>
        <taxon>Pseudomonadota</taxon>
        <taxon>Gammaproteobacteria</taxon>
        <taxon>Alteromonadales</taxon>
        <taxon>Alteromonadaceae</taxon>
    </lineage>
</organism>
<keyword evidence="2" id="KW-1185">Reference proteome</keyword>
<reference evidence="2" key="1">
    <citation type="journal article" date="2019" name="Int. J. Syst. Evol. Microbiol.">
        <title>The Global Catalogue of Microorganisms (GCM) 10K type strain sequencing project: providing services to taxonomists for standard genome sequencing and annotation.</title>
        <authorList>
            <consortium name="The Broad Institute Genomics Platform"/>
            <consortium name="The Broad Institute Genome Sequencing Center for Infectious Disease"/>
            <person name="Wu L."/>
            <person name="Ma J."/>
        </authorList>
    </citation>
    <scope>NUCLEOTIDE SEQUENCE [LARGE SCALE GENOMIC DNA]</scope>
    <source>
        <strain evidence="2">CGMCC 1.16031</strain>
    </source>
</reference>